<feature type="domain" description="ABM" evidence="2">
    <location>
        <begin position="14"/>
        <end position="67"/>
    </location>
</feature>
<organism evidence="3 4">
    <name type="scientific">Sagittula salina</name>
    <dbReference type="NCBI Taxonomy" id="2820268"/>
    <lineage>
        <taxon>Bacteria</taxon>
        <taxon>Pseudomonadati</taxon>
        <taxon>Pseudomonadota</taxon>
        <taxon>Alphaproteobacteria</taxon>
        <taxon>Rhodobacterales</taxon>
        <taxon>Roseobacteraceae</taxon>
        <taxon>Sagittula</taxon>
    </lineage>
</organism>
<feature type="region of interest" description="Disordered" evidence="1">
    <location>
        <begin position="83"/>
        <end position="110"/>
    </location>
</feature>
<dbReference type="EMBL" id="JAGISH010000003">
    <property type="protein sequence ID" value="MBP0482243.1"/>
    <property type="molecule type" value="Genomic_DNA"/>
</dbReference>
<evidence type="ECO:0000259" key="2">
    <source>
        <dbReference type="Pfam" id="PF03992"/>
    </source>
</evidence>
<dbReference type="RefSeq" id="WP_209360102.1">
    <property type="nucleotide sequence ID" value="NZ_JAGISH010000003.1"/>
</dbReference>
<dbReference type="InterPro" id="IPR007138">
    <property type="entry name" value="ABM_dom"/>
</dbReference>
<dbReference type="GO" id="GO:0004497">
    <property type="term" value="F:monooxygenase activity"/>
    <property type="evidence" value="ECO:0007669"/>
    <property type="project" value="UniProtKB-KW"/>
</dbReference>
<keyword evidence="3" id="KW-0560">Oxidoreductase</keyword>
<dbReference type="Gene3D" id="3.30.70.100">
    <property type="match status" value="1"/>
</dbReference>
<protein>
    <submittedName>
        <fullName evidence="3">Antibiotic biosynthesis monooxygenase</fullName>
    </submittedName>
</protein>
<evidence type="ECO:0000313" key="3">
    <source>
        <dbReference type="EMBL" id="MBP0482243.1"/>
    </source>
</evidence>
<comment type="caution">
    <text evidence="3">The sequence shown here is derived from an EMBL/GenBank/DDBJ whole genome shotgun (WGS) entry which is preliminary data.</text>
</comment>
<keyword evidence="4" id="KW-1185">Reference proteome</keyword>
<evidence type="ECO:0000313" key="4">
    <source>
        <dbReference type="Proteomes" id="UP000675940"/>
    </source>
</evidence>
<sequence length="110" mass="12316">MIELTGELICYGPEADTVRQYLPDHVALTRAESGCILFDVQPVGGGIWTVHEQFEDRATFEAHQARTQASPWGQATAGILRRYDVREVEPPPEEQPMPEHVHEPPPDPAM</sequence>
<reference evidence="3" key="1">
    <citation type="submission" date="2021-03" db="EMBL/GenBank/DDBJ databases">
        <title>Sagittula salina sp. nov. strain M10.9X isolated from the marine waste.</title>
        <authorList>
            <person name="Satari L."/>
            <person name="Molina-Menor E."/>
            <person name="Vidal-Verdu A."/>
            <person name="Pascual J."/>
            <person name="Pereto J."/>
            <person name="Porcar M."/>
        </authorList>
    </citation>
    <scope>NUCLEOTIDE SEQUENCE</scope>
    <source>
        <strain evidence="3">M10.9X</strain>
    </source>
</reference>
<evidence type="ECO:0000256" key="1">
    <source>
        <dbReference type="SAM" id="MobiDB-lite"/>
    </source>
</evidence>
<dbReference type="SUPFAM" id="SSF54909">
    <property type="entry name" value="Dimeric alpha+beta barrel"/>
    <property type="match status" value="1"/>
</dbReference>
<name>A0A940MPB6_9RHOB</name>
<feature type="compositionally biased region" description="Basic and acidic residues" evidence="1">
    <location>
        <begin position="97"/>
        <end position="110"/>
    </location>
</feature>
<keyword evidence="3" id="KW-0503">Monooxygenase</keyword>
<proteinExistence type="predicted"/>
<gene>
    <name evidence="3" type="ORF">J5474_07030</name>
</gene>
<dbReference type="AlphaFoldDB" id="A0A940MPB6"/>
<dbReference type="Pfam" id="PF03992">
    <property type="entry name" value="ABM"/>
    <property type="match status" value="1"/>
</dbReference>
<dbReference type="InterPro" id="IPR011008">
    <property type="entry name" value="Dimeric_a/b-barrel"/>
</dbReference>
<dbReference type="Proteomes" id="UP000675940">
    <property type="component" value="Unassembled WGS sequence"/>
</dbReference>
<accession>A0A940MPB6</accession>